<protein>
    <recommendedName>
        <fullName evidence="2">Transposase MuDR plant domain-containing protein</fullName>
    </recommendedName>
</protein>
<dbReference type="OrthoDB" id="1110211at2759"/>
<keyword evidence="4" id="KW-1185">Reference proteome</keyword>
<evidence type="ECO:0000256" key="1">
    <source>
        <dbReference type="SAM" id="MobiDB-lite"/>
    </source>
</evidence>
<evidence type="ECO:0000313" key="3">
    <source>
        <dbReference type="EMBL" id="CAA7043321.1"/>
    </source>
</evidence>
<dbReference type="EMBL" id="CACVBM020001274">
    <property type="protein sequence ID" value="CAA7043321.1"/>
    <property type="molecule type" value="Genomic_DNA"/>
</dbReference>
<name>A0A6D2JNR3_9BRAS</name>
<evidence type="ECO:0000313" key="4">
    <source>
        <dbReference type="Proteomes" id="UP000467841"/>
    </source>
</evidence>
<dbReference type="Pfam" id="PF03108">
    <property type="entry name" value="DBD_Tnp_Mut"/>
    <property type="match status" value="1"/>
</dbReference>
<proteinExistence type="predicted"/>
<sequence length="399" mass="45592">MECGLSWYFEVDKTRGGRMFYLQDDCKHEELVEMVVNDYMLQVNGELLELSYPLPAAMMEKLPTDSPPMYVTNDRQVGSLVELCKEHVVRLCVSTRVGMGRNYNEPIHECVQEEKSEEVDKEDVEEEFGDEGWDDNESDDVNWNDKAWDVNSEDESDDTHDNDSADDVDNPDDIDADYSKYGKVKDEEEGEESLSFRERLRRGVWNGGNGGFTGTWSDTILVNHSYASKEALLSELRLTAVMARFAFKVYKSTTDLFVAKCVVNGCAWKLRAAVKNEPDCFWVTKYVKGHTCSIMDRVAHRRRATPRYIGQLFVERTGLIDGIVPRQIADSMRIMFGLNLTYTTSYRALKFAQVFVRGTPEDGYANLPSYLRRLKQANPGTITHCSVMKKIASSTVLWR</sequence>
<dbReference type="InterPro" id="IPR004332">
    <property type="entry name" value="Transposase_MuDR"/>
</dbReference>
<dbReference type="Proteomes" id="UP000467841">
    <property type="component" value="Unassembled WGS sequence"/>
</dbReference>
<comment type="caution">
    <text evidence="3">The sequence shown here is derived from an EMBL/GenBank/DDBJ whole genome shotgun (WGS) entry which is preliminary data.</text>
</comment>
<dbReference type="AlphaFoldDB" id="A0A6D2JNR3"/>
<organism evidence="3 4">
    <name type="scientific">Microthlaspi erraticum</name>
    <dbReference type="NCBI Taxonomy" id="1685480"/>
    <lineage>
        <taxon>Eukaryota</taxon>
        <taxon>Viridiplantae</taxon>
        <taxon>Streptophyta</taxon>
        <taxon>Embryophyta</taxon>
        <taxon>Tracheophyta</taxon>
        <taxon>Spermatophyta</taxon>
        <taxon>Magnoliopsida</taxon>
        <taxon>eudicotyledons</taxon>
        <taxon>Gunneridae</taxon>
        <taxon>Pentapetalae</taxon>
        <taxon>rosids</taxon>
        <taxon>malvids</taxon>
        <taxon>Brassicales</taxon>
        <taxon>Brassicaceae</taxon>
        <taxon>Coluteocarpeae</taxon>
        <taxon>Microthlaspi</taxon>
    </lineage>
</organism>
<feature type="compositionally biased region" description="Basic and acidic residues" evidence="1">
    <location>
        <begin position="177"/>
        <end position="186"/>
    </location>
</feature>
<feature type="compositionally biased region" description="Acidic residues" evidence="1">
    <location>
        <begin position="151"/>
        <end position="176"/>
    </location>
</feature>
<gene>
    <name evidence="3" type="ORF">MERR_LOCUS30556</name>
</gene>
<feature type="domain" description="Transposase MuDR plant" evidence="2">
    <location>
        <begin position="236"/>
        <end position="281"/>
    </location>
</feature>
<evidence type="ECO:0000259" key="2">
    <source>
        <dbReference type="Pfam" id="PF03108"/>
    </source>
</evidence>
<feature type="region of interest" description="Disordered" evidence="1">
    <location>
        <begin position="109"/>
        <end position="192"/>
    </location>
</feature>
<accession>A0A6D2JNR3</accession>
<reference evidence="3" key="1">
    <citation type="submission" date="2020-01" db="EMBL/GenBank/DDBJ databases">
        <authorList>
            <person name="Mishra B."/>
        </authorList>
    </citation>
    <scope>NUCLEOTIDE SEQUENCE [LARGE SCALE GENOMIC DNA]</scope>
</reference>
<dbReference type="PANTHER" id="PTHR31973">
    <property type="entry name" value="POLYPROTEIN, PUTATIVE-RELATED"/>
    <property type="match status" value="1"/>
</dbReference>
<feature type="compositionally biased region" description="Acidic residues" evidence="1">
    <location>
        <begin position="115"/>
        <end position="142"/>
    </location>
</feature>
<dbReference type="PANTHER" id="PTHR31973:SF195">
    <property type="entry name" value="MUDR FAMILY TRANSPOSASE"/>
    <property type="match status" value="1"/>
</dbReference>